<organism evidence="1 2">
    <name type="scientific">Pseudoalteromonas arctica A 37-1-2</name>
    <dbReference type="NCBI Taxonomy" id="1117313"/>
    <lineage>
        <taxon>Bacteria</taxon>
        <taxon>Pseudomonadati</taxon>
        <taxon>Pseudomonadota</taxon>
        <taxon>Gammaproteobacteria</taxon>
        <taxon>Alteromonadales</taxon>
        <taxon>Pseudoalteromonadaceae</taxon>
        <taxon>Pseudoalteromonas</taxon>
    </lineage>
</organism>
<dbReference type="PIRSF" id="PIRSF020565">
    <property type="entry name" value="3Ho_Ac_ACP_DH_prd"/>
    <property type="match status" value="1"/>
</dbReference>
<dbReference type="Proteomes" id="UP000016505">
    <property type="component" value="Chromosome II"/>
</dbReference>
<dbReference type="RefSeq" id="WP_010553025.1">
    <property type="nucleotide sequence ID" value="NZ_CP011026.1"/>
</dbReference>
<dbReference type="CDD" id="cd01289">
    <property type="entry name" value="FabA_like"/>
    <property type="match status" value="1"/>
</dbReference>
<dbReference type="KEGG" id="part:PARC_b0634"/>
<gene>
    <name evidence="1" type="ORF">PARC_b0634</name>
</gene>
<sequence>MNHPHHPIESVLPHTAPMILIDSLESYDEIRGCCLVTITPQSNFYDPELKQVPSHVGIEYMAQTIAAYANANQVDSGAKVEVGFLVSSRKYKMHCTGFSLNSTLTIEVEKLYSEESGLSAFECKIKEGDALLVDAKINVFQPENPSQFLAEQI</sequence>
<dbReference type="InterPro" id="IPR029069">
    <property type="entry name" value="HotDog_dom_sf"/>
</dbReference>
<dbReference type="Pfam" id="PF22817">
    <property type="entry name" value="ApeP-like"/>
    <property type="match status" value="1"/>
</dbReference>
<dbReference type="EMBL" id="CP011026">
    <property type="protein sequence ID" value="ATC88813.1"/>
    <property type="molecule type" value="Genomic_DNA"/>
</dbReference>
<reference evidence="1 2" key="1">
    <citation type="journal article" date="2012" name="J. Bacteriol.">
        <title>Genome sequences of type strains of seven species of the marine bacterium Pseudoalteromonas.</title>
        <authorList>
            <person name="Xie B.B."/>
            <person name="Shu Y.L."/>
            <person name="Qin Q.L."/>
            <person name="Rong J.C."/>
            <person name="Zhang X.Y."/>
            <person name="Chen X.L."/>
            <person name="Shi M."/>
            <person name="He H.L."/>
            <person name="Zhou B.C."/>
            <person name="Zhang Y.Z."/>
        </authorList>
    </citation>
    <scope>NUCLEOTIDE SEQUENCE [LARGE SCALE GENOMIC DNA]</scope>
    <source>
        <strain evidence="1 2">A 37-1-2</strain>
    </source>
</reference>
<dbReference type="AlphaFoldDB" id="A0A290S9R9"/>
<dbReference type="SUPFAM" id="SSF54637">
    <property type="entry name" value="Thioesterase/thiol ester dehydrase-isomerase"/>
    <property type="match status" value="1"/>
</dbReference>
<dbReference type="InterPro" id="IPR016776">
    <property type="entry name" value="ApeP-like_dehydratase"/>
</dbReference>
<protein>
    <recommendedName>
        <fullName evidence="3">3-hydroxylacyl-ACP dehydratase</fullName>
    </recommendedName>
</protein>
<evidence type="ECO:0000313" key="1">
    <source>
        <dbReference type="EMBL" id="ATC88813.1"/>
    </source>
</evidence>
<evidence type="ECO:0008006" key="3">
    <source>
        <dbReference type="Google" id="ProtNLM"/>
    </source>
</evidence>
<dbReference type="OrthoDB" id="9800188at2"/>
<accession>A0A290S9R9</accession>
<evidence type="ECO:0000313" key="2">
    <source>
        <dbReference type="Proteomes" id="UP000016505"/>
    </source>
</evidence>
<proteinExistence type="predicted"/>
<name>A0A290S9R9_9GAMM</name>
<dbReference type="Gene3D" id="3.10.129.10">
    <property type="entry name" value="Hotdog Thioesterase"/>
    <property type="match status" value="1"/>
</dbReference>